<dbReference type="SUPFAM" id="SSF82693">
    <property type="entry name" value="Multidrug efflux transporter AcrB pore domain, PN1, PN2, PC1 and PC2 subdomains"/>
    <property type="match status" value="2"/>
</dbReference>
<dbReference type="GO" id="GO:0042910">
    <property type="term" value="F:xenobiotic transmembrane transporter activity"/>
    <property type="evidence" value="ECO:0007669"/>
    <property type="project" value="TreeGrafter"/>
</dbReference>
<gene>
    <name evidence="4" type="ORF">LKD75_13840</name>
</gene>
<evidence type="ECO:0000256" key="1">
    <source>
        <dbReference type="SAM" id="Coils"/>
    </source>
</evidence>
<feature type="transmembrane region" description="Helical" evidence="3">
    <location>
        <begin position="427"/>
        <end position="447"/>
    </location>
</feature>
<feature type="coiled-coil region" evidence="1">
    <location>
        <begin position="648"/>
        <end position="675"/>
    </location>
</feature>
<evidence type="ECO:0000313" key="5">
    <source>
        <dbReference type="Proteomes" id="UP001197795"/>
    </source>
</evidence>
<feature type="transmembrane region" description="Helical" evidence="3">
    <location>
        <begin position="323"/>
        <end position="349"/>
    </location>
</feature>
<protein>
    <submittedName>
        <fullName evidence="4">Efflux RND transporter permease subunit</fullName>
    </submittedName>
</protein>
<dbReference type="Gene3D" id="3.30.70.1440">
    <property type="entry name" value="Multidrug efflux transporter AcrB pore domain"/>
    <property type="match status" value="1"/>
</dbReference>
<name>A0AAE3A3W1_9FIRM</name>
<dbReference type="GO" id="GO:0005886">
    <property type="term" value="C:plasma membrane"/>
    <property type="evidence" value="ECO:0007669"/>
    <property type="project" value="TreeGrafter"/>
</dbReference>
<feature type="region of interest" description="Disordered" evidence="2">
    <location>
        <begin position="1001"/>
        <end position="1020"/>
    </location>
</feature>
<dbReference type="InterPro" id="IPR027463">
    <property type="entry name" value="AcrB_DN_DC_subdom"/>
</dbReference>
<dbReference type="Proteomes" id="UP001197795">
    <property type="component" value="Unassembled WGS sequence"/>
</dbReference>
<feature type="transmembrane region" description="Helical" evidence="3">
    <location>
        <begin position="519"/>
        <end position="538"/>
    </location>
</feature>
<dbReference type="Gene3D" id="1.20.1640.10">
    <property type="entry name" value="Multidrug efflux transporter AcrB transmembrane domain"/>
    <property type="match status" value="2"/>
</dbReference>
<feature type="transmembrane region" description="Helical" evidence="3">
    <location>
        <begin position="356"/>
        <end position="376"/>
    </location>
</feature>
<dbReference type="Gene3D" id="3.30.70.1320">
    <property type="entry name" value="Multidrug efflux transporter AcrB pore domain like"/>
    <property type="match status" value="1"/>
</dbReference>
<keyword evidence="3" id="KW-0812">Transmembrane</keyword>
<keyword evidence="3" id="KW-0472">Membrane</keyword>
<dbReference type="PANTHER" id="PTHR32063">
    <property type="match status" value="1"/>
</dbReference>
<keyword evidence="5" id="KW-1185">Reference proteome</keyword>
<evidence type="ECO:0000256" key="3">
    <source>
        <dbReference type="SAM" id="Phobius"/>
    </source>
</evidence>
<feature type="transmembrane region" description="Helical" evidence="3">
    <location>
        <begin position="888"/>
        <end position="909"/>
    </location>
</feature>
<dbReference type="SUPFAM" id="SSF82714">
    <property type="entry name" value="Multidrug efflux transporter AcrB TolC docking domain, DN and DC subdomains"/>
    <property type="match status" value="2"/>
</dbReference>
<keyword evidence="3" id="KW-1133">Transmembrane helix</keyword>
<evidence type="ECO:0000256" key="2">
    <source>
        <dbReference type="SAM" id="MobiDB-lite"/>
    </source>
</evidence>
<dbReference type="AlphaFoldDB" id="A0AAE3A3W1"/>
<dbReference type="InterPro" id="IPR001036">
    <property type="entry name" value="Acrflvin-R"/>
</dbReference>
<feature type="transmembrane region" description="Helical" evidence="3">
    <location>
        <begin position="459"/>
        <end position="485"/>
    </location>
</feature>
<dbReference type="EMBL" id="JAJEPV010000039">
    <property type="protein sequence ID" value="MCC2120653.1"/>
    <property type="molecule type" value="Genomic_DNA"/>
</dbReference>
<dbReference type="PRINTS" id="PR00702">
    <property type="entry name" value="ACRIFLAVINRP"/>
</dbReference>
<keyword evidence="1" id="KW-0175">Coiled coil</keyword>
<dbReference type="SUPFAM" id="SSF82866">
    <property type="entry name" value="Multidrug efflux transporter AcrB transmembrane domain"/>
    <property type="match status" value="2"/>
</dbReference>
<organism evidence="4 5">
    <name type="scientific">Waltera acetigignens</name>
    <dbReference type="NCBI Taxonomy" id="2981769"/>
    <lineage>
        <taxon>Bacteria</taxon>
        <taxon>Bacillati</taxon>
        <taxon>Bacillota</taxon>
        <taxon>Clostridia</taxon>
        <taxon>Lachnospirales</taxon>
        <taxon>Lachnospiraceae</taxon>
        <taxon>Waltera</taxon>
    </lineage>
</organism>
<dbReference type="PANTHER" id="PTHR32063:SF0">
    <property type="entry name" value="SWARMING MOTILITY PROTEIN SWRC"/>
    <property type="match status" value="1"/>
</dbReference>
<dbReference type="Pfam" id="PF00873">
    <property type="entry name" value="ACR_tran"/>
    <property type="match status" value="1"/>
</dbReference>
<feature type="transmembrane region" description="Helical" evidence="3">
    <location>
        <begin position="937"/>
        <end position="955"/>
    </location>
</feature>
<dbReference type="Gene3D" id="3.30.70.1430">
    <property type="entry name" value="Multidrug efflux transporter AcrB pore domain"/>
    <property type="match status" value="2"/>
</dbReference>
<feature type="transmembrane region" description="Helical" evidence="3">
    <location>
        <begin position="860"/>
        <end position="882"/>
    </location>
</feature>
<proteinExistence type="predicted"/>
<sequence>MNLTKLALKRPVSCFLVILALAVFGISSIFGFKMELTPDIEMPMLIVMATYPGADPESVDELVASVIEDSGSTLSGVDSVNSYSFENYCMVLFTYEYGVDIDECHNDLRAAMETAKLSLPDDVDQPTIIEMNMNSMDVMTISAVEKGDVDLLKVVNEAVVPELESLSSVAQVSVTGGSEYYIKVELNETLMKQYGLTMSTVAQMMGTVDFTYPAGSVTQGSQDISVATSMEYNTVQKLREVPLMTTKGQVITLQDIANVTTASKDASSISRYNGQDNVSIGIKNKSSAGTVNACKDVKEKLQQIQAENPAIEFEVTYDASSSIISALTSVAETLLLGVVLTMVVLFLFFGDFKASLIVGASMPISLFLTLILMSMMGFSMNIVTLGSLVIAIGMMVDSSIVVIESCFRRQKSTPDLKQAALEGTKEVTASIIASTITTIVVYLPLATMKGLSGQMFEQLGFTIVFAMLASLIAAMMLVPLFYTVFKPKEKENLPIDKLLKKFTTWYQKILRKLMKRRRTVVGVAVALMIGTVLLAGTLDMELIPAADEGVVAVTVNFRSGTTLEKEDEALKLWEQIAEEEPDVEFYSVSISGSSATLTADLIKKRTLTTAQVVDKWNEIAAGMTDMDVTVTSSGSSMSSMMSTSSYEIDLQGNDRAELAQAAEDLQAEIEKIDGVVKTENSLANSTTLAKVVVDPLKAMQYGLTPIQVGMTIHNVLSGMNPLTITNDGSEYAVWLEYPEGSYDDLNLLMDLGLDTSFGTVVPLRDIAEINYAQSQETIMKQDGLYQVSVTSTMTSEKIFDAQNAINDLVDHTVFPDSVTPADSMMTGMMNDEFQALLQAILVATFLVFLVMAMQFESPRFSFMVMMCIPFALIGSFLLLFITQSTISMVSLMGFLMLMGIVVNNGILFVDSANMLREEGMSTEDALVASGSTRLRPILMTTLTTILSMIPMGLGLGDNGVMMQGMALVIIGGLTASTILTLILIPTFYLIFDKRSRQERRAAKKLAKSQRSGKTGDAENE</sequence>
<accession>A0AAE3A3W1</accession>
<dbReference type="RefSeq" id="WP_227733686.1">
    <property type="nucleotide sequence ID" value="NZ_JAJEPV010000039.1"/>
</dbReference>
<feature type="transmembrane region" description="Helical" evidence="3">
    <location>
        <begin position="835"/>
        <end position="853"/>
    </location>
</feature>
<reference evidence="4 5" key="1">
    <citation type="submission" date="2021-10" db="EMBL/GenBank/DDBJ databases">
        <title>Anaerobic single-cell dispensing facilitates the cultivation of human gut bacteria.</title>
        <authorList>
            <person name="Afrizal A."/>
        </authorList>
    </citation>
    <scope>NUCLEOTIDE SEQUENCE [LARGE SCALE GENOMIC DNA]</scope>
    <source>
        <strain evidence="4 5">CLA-AA-H273</strain>
    </source>
</reference>
<feature type="transmembrane region" description="Helical" evidence="3">
    <location>
        <begin position="382"/>
        <end position="407"/>
    </location>
</feature>
<dbReference type="Gene3D" id="3.30.2090.10">
    <property type="entry name" value="Multidrug efflux transporter AcrB TolC docking domain, DN and DC subdomains"/>
    <property type="match status" value="2"/>
</dbReference>
<comment type="caution">
    <text evidence="4">The sequence shown here is derived from an EMBL/GenBank/DDBJ whole genome shotgun (WGS) entry which is preliminary data.</text>
</comment>
<evidence type="ECO:0000313" key="4">
    <source>
        <dbReference type="EMBL" id="MCC2120653.1"/>
    </source>
</evidence>
<feature type="transmembrane region" description="Helical" evidence="3">
    <location>
        <begin position="967"/>
        <end position="991"/>
    </location>
</feature>